<dbReference type="Proteomes" id="UP000283709">
    <property type="component" value="Unassembled WGS sequence"/>
</dbReference>
<dbReference type="InterPro" id="IPR009715">
    <property type="entry name" value="RtcR"/>
</dbReference>
<protein>
    <submittedName>
        <fullName evidence="4">Transcriptional regulator</fullName>
    </submittedName>
</protein>
<dbReference type="EMBL" id="MCAS01000043">
    <property type="protein sequence ID" value="RKF36059.1"/>
    <property type="molecule type" value="Genomic_DNA"/>
</dbReference>
<dbReference type="InterPro" id="IPR017183">
    <property type="entry name" value="Sigma54_dep_tscrpt_act_RtcR"/>
</dbReference>
<dbReference type="PROSITE" id="PS50045">
    <property type="entry name" value="SIGMA54_INTERACT_4"/>
    <property type="match status" value="1"/>
</dbReference>
<comment type="caution">
    <text evidence="4">The sequence shown here is derived from an EMBL/GenBank/DDBJ whole genome shotgun (WGS) entry which is preliminary data.</text>
</comment>
<dbReference type="RefSeq" id="WP_120347948.1">
    <property type="nucleotide sequence ID" value="NZ_MCAS01000043.1"/>
</dbReference>
<gene>
    <name evidence="4" type="ORF">BCY88_37080</name>
</gene>
<dbReference type="GO" id="GO:0003700">
    <property type="term" value="F:DNA-binding transcription factor activity"/>
    <property type="evidence" value="ECO:0007669"/>
    <property type="project" value="InterPro"/>
</dbReference>
<keyword evidence="2" id="KW-0067">ATP-binding</keyword>
<evidence type="ECO:0000256" key="2">
    <source>
        <dbReference type="ARBA" id="ARBA00022840"/>
    </source>
</evidence>
<dbReference type="InterPro" id="IPR003593">
    <property type="entry name" value="AAA+_ATPase"/>
</dbReference>
<dbReference type="PANTHER" id="PTHR32071">
    <property type="entry name" value="TRANSCRIPTIONAL REGULATORY PROTEIN"/>
    <property type="match status" value="1"/>
</dbReference>
<dbReference type="SMART" id="SM00382">
    <property type="entry name" value="AAA"/>
    <property type="match status" value="1"/>
</dbReference>
<reference evidence="4 5" key="1">
    <citation type="submission" date="2016-07" db="EMBL/GenBank/DDBJ databases">
        <title>Genome analysis of Burkholderia fungorum ES3-20.</title>
        <authorList>
            <person name="Xu D."/>
            <person name="Yao R."/>
            <person name="Zheng S."/>
        </authorList>
    </citation>
    <scope>NUCLEOTIDE SEQUENCE [LARGE SCALE GENOMIC DNA]</scope>
    <source>
        <strain evidence="4 5">ES3-20</strain>
    </source>
</reference>
<evidence type="ECO:0000259" key="3">
    <source>
        <dbReference type="PROSITE" id="PS50045"/>
    </source>
</evidence>
<evidence type="ECO:0000256" key="1">
    <source>
        <dbReference type="ARBA" id="ARBA00022741"/>
    </source>
</evidence>
<dbReference type="InterPro" id="IPR027417">
    <property type="entry name" value="P-loop_NTPase"/>
</dbReference>
<dbReference type="CDD" id="cd00009">
    <property type="entry name" value="AAA"/>
    <property type="match status" value="1"/>
</dbReference>
<dbReference type="Pfam" id="PF00158">
    <property type="entry name" value="Sigma54_activat"/>
    <property type="match status" value="1"/>
</dbReference>
<dbReference type="Gene3D" id="3.40.50.300">
    <property type="entry name" value="P-loop containing nucleotide triphosphate hydrolases"/>
    <property type="match status" value="1"/>
</dbReference>
<name>A0A3R7F4H5_9BURK</name>
<dbReference type="FunFam" id="3.40.50.300:FF:001653">
    <property type="entry name" value="Transcriptional regulator RtcR"/>
    <property type="match status" value="1"/>
</dbReference>
<dbReference type="GO" id="GO:0005524">
    <property type="term" value="F:ATP binding"/>
    <property type="evidence" value="ECO:0007669"/>
    <property type="project" value="UniProtKB-KW"/>
</dbReference>
<dbReference type="Pfam" id="PF06956">
    <property type="entry name" value="RtcR"/>
    <property type="match status" value="1"/>
</dbReference>
<accession>A0A3R7F4H5</accession>
<dbReference type="PIRSF" id="PIRSF037354">
    <property type="entry name" value="Txn_actvtr_RtcR"/>
    <property type="match status" value="1"/>
</dbReference>
<dbReference type="PANTHER" id="PTHR32071:SF14">
    <property type="entry name" value="TRANSCRIPTIONAL REGULATORY PROTEIN RTCR"/>
    <property type="match status" value="1"/>
</dbReference>
<sequence length="534" mass="59869">MKKRVAIGFLGTVLDQGGARRWQRWRPTISLCEQPGMPIDRLELLHSPGYESLANRVKNDLAGVSPLTEVRLTAIATHDPWDFEEVYASLHDFARGYTFDTDNEEYLVHITTGTHVAQICWFLLTEARYLPASLVQTAPPQQTDEGRSGPGKVSVIDLDLSRYNRIAQRFTREREDTVSFLKAGIATRNPQFNALIDQIERVAIRSRAPILLIGPTGAGKSFLARRVYELKRNRHRLGGPFIEVNCATLRGDSAMSTLFGHVKGAFTGAQSARGGLLRAADHGLLFLDEIGELGMDEQAMLLKAVEEKRFLPVGADTEVTSDFQLIAGTHRDLRTMVAQGVFREDLYARINLWTYHLPGLAGRIEDIEPNLEFELDRFGREQGELVRFNVEARRRYLSFATSAKAAWTGNFRELSASVTRMATLADAGRITEDNAGQEIERLQRTWAPPPDGVDSDLVSRTLGARADDYDLFDRLQLQRVLEVCQASASLSEAGRTLFAVSRQSRKQPNDADRLRKYLARFGVEWGDWLPPHAS</sequence>
<evidence type="ECO:0000313" key="4">
    <source>
        <dbReference type="EMBL" id="RKF36059.1"/>
    </source>
</evidence>
<dbReference type="InterPro" id="IPR002078">
    <property type="entry name" value="Sigma_54_int"/>
</dbReference>
<organism evidence="4 5">
    <name type="scientific">Paraburkholderia fungorum</name>
    <dbReference type="NCBI Taxonomy" id="134537"/>
    <lineage>
        <taxon>Bacteria</taxon>
        <taxon>Pseudomonadati</taxon>
        <taxon>Pseudomonadota</taxon>
        <taxon>Betaproteobacteria</taxon>
        <taxon>Burkholderiales</taxon>
        <taxon>Burkholderiaceae</taxon>
        <taxon>Paraburkholderia</taxon>
    </lineage>
</organism>
<dbReference type="SUPFAM" id="SSF52540">
    <property type="entry name" value="P-loop containing nucleoside triphosphate hydrolases"/>
    <property type="match status" value="1"/>
</dbReference>
<dbReference type="OrthoDB" id="9761705at2"/>
<dbReference type="AlphaFoldDB" id="A0A3R7F4H5"/>
<evidence type="ECO:0000313" key="5">
    <source>
        <dbReference type="Proteomes" id="UP000283709"/>
    </source>
</evidence>
<dbReference type="NCBIfam" id="NF038308">
    <property type="entry name" value="RNA_repair_RtcR"/>
    <property type="match status" value="1"/>
</dbReference>
<keyword evidence="1" id="KW-0547">Nucleotide-binding</keyword>
<dbReference type="Gene3D" id="1.10.8.60">
    <property type="match status" value="1"/>
</dbReference>
<feature type="domain" description="Sigma-54 factor interaction" evidence="3">
    <location>
        <begin position="185"/>
        <end position="423"/>
    </location>
</feature>
<proteinExistence type="predicted"/>